<dbReference type="RefSeq" id="WP_079643929.1">
    <property type="nucleotide sequence ID" value="NZ_FUZF01000013.1"/>
</dbReference>
<feature type="domain" description="SusD-like N-terminal" evidence="8">
    <location>
        <begin position="105"/>
        <end position="231"/>
    </location>
</feature>
<evidence type="ECO:0000256" key="4">
    <source>
        <dbReference type="ARBA" id="ARBA00023136"/>
    </source>
</evidence>
<evidence type="ECO:0000256" key="3">
    <source>
        <dbReference type="ARBA" id="ARBA00022729"/>
    </source>
</evidence>
<dbReference type="EMBL" id="FUZF01000013">
    <property type="protein sequence ID" value="SKB88579.1"/>
    <property type="molecule type" value="Genomic_DNA"/>
</dbReference>
<evidence type="ECO:0000313" key="10">
    <source>
        <dbReference type="Proteomes" id="UP000190150"/>
    </source>
</evidence>
<organism evidence="9 10">
    <name type="scientific">Sphingobacterium nematocida</name>
    <dbReference type="NCBI Taxonomy" id="1513896"/>
    <lineage>
        <taxon>Bacteria</taxon>
        <taxon>Pseudomonadati</taxon>
        <taxon>Bacteroidota</taxon>
        <taxon>Sphingobacteriia</taxon>
        <taxon>Sphingobacteriales</taxon>
        <taxon>Sphingobacteriaceae</taxon>
        <taxon>Sphingobacterium</taxon>
    </lineage>
</organism>
<gene>
    <name evidence="9" type="ORF">SAMN05660841_02856</name>
</gene>
<keyword evidence="3 6" id="KW-0732">Signal</keyword>
<evidence type="ECO:0000256" key="1">
    <source>
        <dbReference type="ARBA" id="ARBA00004442"/>
    </source>
</evidence>
<name>A0A1T5EXM2_9SPHI</name>
<dbReference type="Proteomes" id="UP000190150">
    <property type="component" value="Unassembled WGS sequence"/>
</dbReference>
<dbReference type="PROSITE" id="PS51257">
    <property type="entry name" value="PROKAR_LIPOPROTEIN"/>
    <property type="match status" value="1"/>
</dbReference>
<sequence>MNRKITCIIFALAYAVSSLTFTSCESELGALPENAKVDGNTVLDAATARIALNGVYYRFANVSAGDNITQWRNNERLPAQLSGYMTYGYGTGAGAPEDNQMLSSAGQYWMYGYGIINASNSLIQAMDQLPSGRIPQSERELIEGEARFLRAYANFKLLSFYGQWFDHSSKYGVLLRTEPVTISNIAKARSSVAESYQAIVADLDYAIAHAPDKNAKFYATKAAAKSLKARVLMCRSQAGDYAEVIKLADEVINQGDYSLEPLAKDLFRTKGATSPEVILSVVPQPNQAAYYYNRTRQFWPRASSLYCATEGLRNLLVTDPRQAWMIGSFRTAYANYFFTKYVAEGSTPTEITETAYAIRLTELYLLKAEAILRNNGAVSDAKTILKNIGTHNGLTDFTTLDGLTDRADVLRYTYQEVSKCLVAEDGQEWLALLRLPLETVTSLRPKLIGKEQYILPVPTNEFAENPAFGEQNPGYTIDL</sequence>
<feature type="chain" id="PRO_5012911019" evidence="6">
    <location>
        <begin position="23"/>
        <end position="479"/>
    </location>
</feature>
<dbReference type="AlphaFoldDB" id="A0A1T5EXM2"/>
<evidence type="ECO:0000259" key="7">
    <source>
        <dbReference type="Pfam" id="PF07980"/>
    </source>
</evidence>
<protein>
    <submittedName>
        <fullName evidence="9">SusD family protein</fullName>
    </submittedName>
</protein>
<keyword evidence="4" id="KW-0472">Membrane</keyword>
<dbReference type="SUPFAM" id="SSF48452">
    <property type="entry name" value="TPR-like"/>
    <property type="match status" value="1"/>
</dbReference>
<comment type="subcellular location">
    <subcellularLocation>
        <location evidence="1">Cell outer membrane</location>
    </subcellularLocation>
</comment>
<feature type="signal peptide" evidence="6">
    <location>
        <begin position="1"/>
        <end position="22"/>
    </location>
</feature>
<accession>A0A1T5EXM2</accession>
<keyword evidence="10" id="KW-1185">Reference proteome</keyword>
<dbReference type="Pfam" id="PF14322">
    <property type="entry name" value="SusD-like_3"/>
    <property type="match status" value="1"/>
</dbReference>
<proteinExistence type="inferred from homology"/>
<dbReference type="InterPro" id="IPR012944">
    <property type="entry name" value="SusD_RagB_dom"/>
</dbReference>
<evidence type="ECO:0000313" key="9">
    <source>
        <dbReference type="EMBL" id="SKB88579.1"/>
    </source>
</evidence>
<dbReference type="OrthoDB" id="5694214at2"/>
<dbReference type="InterPro" id="IPR011990">
    <property type="entry name" value="TPR-like_helical_dom_sf"/>
</dbReference>
<dbReference type="Gene3D" id="1.25.40.390">
    <property type="match status" value="1"/>
</dbReference>
<reference evidence="10" key="1">
    <citation type="submission" date="2017-02" db="EMBL/GenBank/DDBJ databases">
        <authorList>
            <person name="Varghese N."/>
            <person name="Submissions S."/>
        </authorList>
    </citation>
    <scope>NUCLEOTIDE SEQUENCE [LARGE SCALE GENOMIC DNA]</scope>
    <source>
        <strain evidence="10">DSM 24091</strain>
    </source>
</reference>
<evidence type="ECO:0000256" key="6">
    <source>
        <dbReference type="SAM" id="SignalP"/>
    </source>
</evidence>
<comment type="similarity">
    <text evidence="2">Belongs to the SusD family.</text>
</comment>
<dbReference type="GO" id="GO:0009279">
    <property type="term" value="C:cell outer membrane"/>
    <property type="evidence" value="ECO:0007669"/>
    <property type="project" value="UniProtKB-SubCell"/>
</dbReference>
<evidence type="ECO:0000259" key="8">
    <source>
        <dbReference type="Pfam" id="PF14322"/>
    </source>
</evidence>
<evidence type="ECO:0000256" key="5">
    <source>
        <dbReference type="ARBA" id="ARBA00023237"/>
    </source>
</evidence>
<dbReference type="STRING" id="1513896.SAMN05660841_02856"/>
<feature type="domain" description="RagB/SusD" evidence="7">
    <location>
        <begin position="333"/>
        <end position="395"/>
    </location>
</feature>
<evidence type="ECO:0000256" key="2">
    <source>
        <dbReference type="ARBA" id="ARBA00006275"/>
    </source>
</evidence>
<keyword evidence="5" id="KW-0998">Cell outer membrane</keyword>
<dbReference type="InterPro" id="IPR033985">
    <property type="entry name" value="SusD-like_N"/>
</dbReference>
<dbReference type="Pfam" id="PF07980">
    <property type="entry name" value="SusD_RagB"/>
    <property type="match status" value="1"/>
</dbReference>